<sequence length="121" mass="13349">MNAVSIPGSEELEVLSPSCIEIVQCGSADTLYCIYLLGLTSRNCDPLKEIRSRQPWIDPLLTFDTLGNALTRLWRSLEANLSRLPSAASKEVTLSWTFTSAPHRANAMVTLYTIPFLSSSD</sequence>
<accession>A0A4Y2U1I5</accession>
<dbReference type="EMBL" id="BGPR01032969">
    <property type="protein sequence ID" value="GBO06718.1"/>
    <property type="molecule type" value="Genomic_DNA"/>
</dbReference>
<evidence type="ECO:0000313" key="2">
    <source>
        <dbReference type="Proteomes" id="UP000499080"/>
    </source>
</evidence>
<dbReference type="Proteomes" id="UP000499080">
    <property type="component" value="Unassembled WGS sequence"/>
</dbReference>
<evidence type="ECO:0000313" key="1">
    <source>
        <dbReference type="EMBL" id="GBO06718.1"/>
    </source>
</evidence>
<proteinExistence type="predicted"/>
<protein>
    <submittedName>
        <fullName evidence="1">Uncharacterized protein</fullName>
    </submittedName>
</protein>
<gene>
    <name evidence="1" type="ORF">AVEN_56693_1</name>
</gene>
<name>A0A4Y2U1I5_ARAVE</name>
<comment type="caution">
    <text evidence="1">The sequence shown here is derived from an EMBL/GenBank/DDBJ whole genome shotgun (WGS) entry which is preliminary data.</text>
</comment>
<keyword evidence="2" id="KW-1185">Reference proteome</keyword>
<organism evidence="1 2">
    <name type="scientific">Araneus ventricosus</name>
    <name type="common">Orbweaver spider</name>
    <name type="synonym">Epeira ventricosa</name>
    <dbReference type="NCBI Taxonomy" id="182803"/>
    <lineage>
        <taxon>Eukaryota</taxon>
        <taxon>Metazoa</taxon>
        <taxon>Ecdysozoa</taxon>
        <taxon>Arthropoda</taxon>
        <taxon>Chelicerata</taxon>
        <taxon>Arachnida</taxon>
        <taxon>Araneae</taxon>
        <taxon>Araneomorphae</taxon>
        <taxon>Entelegynae</taxon>
        <taxon>Araneoidea</taxon>
        <taxon>Araneidae</taxon>
        <taxon>Araneus</taxon>
    </lineage>
</organism>
<reference evidence="1 2" key="1">
    <citation type="journal article" date="2019" name="Sci. Rep.">
        <title>Orb-weaving spider Araneus ventricosus genome elucidates the spidroin gene catalogue.</title>
        <authorList>
            <person name="Kono N."/>
            <person name="Nakamura H."/>
            <person name="Ohtoshi R."/>
            <person name="Moran D.A.P."/>
            <person name="Shinohara A."/>
            <person name="Yoshida Y."/>
            <person name="Fujiwara M."/>
            <person name="Mori M."/>
            <person name="Tomita M."/>
            <person name="Arakawa K."/>
        </authorList>
    </citation>
    <scope>NUCLEOTIDE SEQUENCE [LARGE SCALE GENOMIC DNA]</scope>
</reference>
<dbReference type="AlphaFoldDB" id="A0A4Y2U1I5"/>